<protein>
    <submittedName>
        <fullName evidence="1">Uncharacterized protein</fullName>
    </submittedName>
</protein>
<keyword evidence="2" id="KW-1185">Reference proteome</keyword>
<proteinExistence type="predicted"/>
<gene>
    <name evidence="1" type="ORF">CfE428DRAFT_5665</name>
</gene>
<name>B4D9S5_9BACT</name>
<organism evidence="1 2">
    <name type="scientific">Chthoniobacter flavus Ellin428</name>
    <dbReference type="NCBI Taxonomy" id="497964"/>
    <lineage>
        <taxon>Bacteria</taxon>
        <taxon>Pseudomonadati</taxon>
        <taxon>Verrucomicrobiota</taxon>
        <taxon>Spartobacteria</taxon>
        <taxon>Chthoniobacterales</taxon>
        <taxon>Chthoniobacteraceae</taxon>
        <taxon>Chthoniobacter</taxon>
    </lineage>
</organism>
<reference evidence="1 2" key="1">
    <citation type="journal article" date="2011" name="J. Bacteriol.">
        <title>Genome sequence of Chthoniobacter flavus Ellin428, an aerobic heterotrophic soil bacterium.</title>
        <authorList>
            <person name="Kant R."/>
            <person name="van Passel M.W."/>
            <person name="Palva A."/>
            <person name="Lucas S."/>
            <person name="Lapidus A."/>
            <person name="Glavina Del Rio T."/>
            <person name="Dalin E."/>
            <person name="Tice H."/>
            <person name="Bruce D."/>
            <person name="Goodwin L."/>
            <person name="Pitluck S."/>
            <person name="Larimer F.W."/>
            <person name="Land M.L."/>
            <person name="Hauser L."/>
            <person name="Sangwan P."/>
            <person name="de Vos W.M."/>
            <person name="Janssen P.H."/>
            <person name="Smidt H."/>
        </authorList>
    </citation>
    <scope>NUCLEOTIDE SEQUENCE [LARGE SCALE GENOMIC DNA]</scope>
    <source>
        <strain evidence="1 2">Ellin428</strain>
    </source>
</reference>
<dbReference type="Proteomes" id="UP000005824">
    <property type="component" value="Unassembled WGS sequence"/>
</dbReference>
<dbReference type="STRING" id="497964.CfE428DRAFT_5665"/>
<accession>B4D9S5</accession>
<evidence type="ECO:0000313" key="1">
    <source>
        <dbReference type="EMBL" id="EDY16856.1"/>
    </source>
</evidence>
<dbReference type="AlphaFoldDB" id="B4D9S5"/>
<sequence>MSTITVAVPDPLDAALTERMKSLGARSKEEYLLSLVEADCAVSELDQTLLQRLAGPFIPLPDDWMNQVKKAAVGRV</sequence>
<dbReference type="InParanoid" id="B4D9S5"/>
<dbReference type="EMBL" id="ABVL01000027">
    <property type="protein sequence ID" value="EDY16856.1"/>
    <property type="molecule type" value="Genomic_DNA"/>
</dbReference>
<comment type="caution">
    <text evidence="1">The sequence shown here is derived from an EMBL/GenBank/DDBJ whole genome shotgun (WGS) entry which is preliminary data.</text>
</comment>
<dbReference type="RefSeq" id="WP_006982986.1">
    <property type="nucleotide sequence ID" value="NZ_ABVL01000027.1"/>
</dbReference>
<evidence type="ECO:0000313" key="2">
    <source>
        <dbReference type="Proteomes" id="UP000005824"/>
    </source>
</evidence>